<keyword evidence="3" id="KW-1185">Reference proteome</keyword>
<evidence type="ECO:0008006" key="4">
    <source>
        <dbReference type="Google" id="ProtNLM"/>
    </source>
</evidence>
<proteinExistence type="predicted"/>
<evidence type="ECO:0000313" key="3">
    <source>
        <dbReference type="Proteomes" id="UP000694410"/>
    </source>
</evidence>
<dbReference type="Proteomes" id="UP000694410">
    <property type="component" value="Unplaced"/>
</dbReference>
<evidence type="ECO:0000313" key="2">
    <source>
        <dbReference type="Ensembl" id="ENSCCEP00000019942.1"/>
    </source>
</evidence>
<dbReference type="Gene3D" id="1.10.287.210">
    <property type="match status" value="1"/>
</dbReference>
<keyword evidence="1" id="KW-0472">Membrane</keyword>
<dbReference type="PANTHER" id="PTHR10424:SF68">
    <property type="entry name" value="ENDOGENOUS RETROVIRUS GROUP 3 MEMBER 1 ENV POLYPROTEIN"/>
    <property type="match status" value="1"/>
</dbReference>
<keyword evidence="1" id="KW-1133">Transmembrane helix</keyword>
<reference evidence="2" key="1">
    <citation type="submission" date="2025-08" db="UniProtKB">
        <authorList>
            <consortium name="Ensembl"/>
        </authorList>
    </citation>
    <scope>IDENTIFICATION</scope>
</reference>
<dbReference type="AlphaFoldDB" id="A0A8C0VCN9"/>
<feature type="transmembrane region" description="Helical" evidence="1">
    <location>
        <begin position="330"/>
        <end position="352"/>
    </location>
</feature>
<dbReference type="InterPro" id="IPR018154">
    <property type="entry name" value="TLV/ENV_coat_polyprotein"/>
</dbReference>
<dbReference type="Ensembl" id="ENSCCET00000030264.1">
    <property type="protein sequence ID" value="ENSCCEP00000019942.1"/>
    <property type="gene ID" value="ENSCCEG00000018080.1"/>
</dbReference>
<dbReference type="Pfam" id="PF00429">
    <property type="entry name" value="TLV_coat"/>
    <property type="match status" value="1"/>
</dbReference>
<organism evidence="2 3">
    <name type="scientific">Cyanistes caeruleus</name>
    <name type="common">Eurasian blue tit</name>
    <name type="synonym">Parus caeruleus</name>
    <dbReference type="NCBI Taxonomy" id="156563"/>
    <lineage>
        <taxon>Eukaryota</taxon>
        <taxon>Metazoa</taxon>
        <taxon>Chordata</taxon>
        <taxon>Craniata</taxon>
        <taxon>Vertebrata</taxon>
        <taxon>Euteleostomi</taxon>
        <taxon>Archelosauria</taxon>
        <taxon>Archosauria</taxon>
        <taxon>Dinosauria</taxon>
        <taxon>Saurischia</taxon>
        <taxon>Theropoda</taxon>
        <taxon>Coelurosauria</taxon>
        <taxon>Aves</taxon>
        <taxon>Neognathae</taxon>
        <taxon>Neoaves</taxon>
        <taxon>Telluraves</taxon>
        <taxon>Australaves</taxon>
        <taxon>Passeriformes</taxon>
        <taxon>Paridae</taxon>
        <taxon>Cyanistes</taxon>
    </lineage>
</organism>
<dbReference type="SUPFAM" id="SSF58069">
    <property type="entry name" value="Virus ectodomain"/>
    <property type="match status" value="1"/>
</dbReference>
<name>A0A8C0VCN9_CYACU</name>
<reference evidence="2" key="2">
    <citation type="submission" date="2025-09" db="UniProtKB">
        <authorList>
            <consortium name="Ensembl"/>
        </authorList>
    </citation>
    <scope>IDENTIFICATION</scope>
</reference>
<evidence type="ECO:0000256" key="1">
    <source>
        <dbReference type="SAM" id="Phobius"/>
    </source>
</evidence>
<dbReference type="CDD" id="cd09850">
    <property type="entry name" value="Ebola-like_HR1-HR2"/>
    <property type="match status" value="1"/>
</dbReference>
<keyword evidence="1" id="KW-0812">Transmembrane</keyword>
<dbReference type="PANTHER" id="PTHR10424">
    <property type="entry name" value="VIRAL ENVELOPE PROTEIN"/>
    <property type="match status" value="1"/>
</dbReference>
<protein>
    <recommendedName>
        <fullName evidence="4">ENR1 protein</fullName>
    </recommendedName>
</protein>
<sequence>MSKTTRRPEGWVIDQRIIGTICISREGKKFTDLVGYTPCINTLTVNSDVKSKTWQPEPPAGYWSRTRGNHCEWVKIIELCWYKNSRANPFHVLEGLKEYWDDPARTNKGWEAPDGIYWICGKKAYSELPKKWKGSCTLGIIRPFFFTLPRTESKLLGAPLFEILNRQKRELKRELPMAGGNQKWKEEEWPAERIIKYYGPSTWANDGSWGYWTPIYLLNRLIRLQAVVEVVSNHTSEALELLVKQHSQMRAFVYQNRLALDYLLAEEGGVCDKYNESECCMEIDDYGETIKGLAAEIKKVAHVPVQKWNSILQASWWDQIFGQGAWWKKLVFFISCSIARIIFLPCLIPCFIRLIRSVVQGMQIA</sequence>
<accession>A0A8C0VCN9</accession>